<dbReference type="GO" id="GO:0005721">
    <property type="term" value="C:pericentric heterochromatin"/>
    <property type="evidence" value="ECO:0007669"/>
    <property type="project" value="UniProtKB-ARBA"/>
</dbReference>
<feature type="region of interest" description="Disordered" evidence="10">
    <location>
        <begin position="656"/>
        <end position="685"/>
    </location>
</feature>
<feature type="region of interest" description="Disordered" evidence="10">
    <location>
        <begin position="414"/>
        <end position="533"/>
    </location>
</feature>
<proteinExistence type="inferred from homology"/>
<feature type="domain" description="Mif2/CENP-C cupin" evidence="11">
    <location>
        <begin position="1105"/>
        <end position="1187"/>
    </location>
</feature>
<dbReference type="InterPro" id="IPR011051">
    <property type="entry name" value="RmlC_Cupin_sf"/>
</dbReference>
<gene>
    <name evidence="13 14" type="primary">CENPC</name>
</gene>
<evidence type="ECO:0000313" key="13">
    <source>
        <dbReference type="RefSeq" id="XP_030046378.1"/>
    </source>
</evidence>
<feature type="compositionally biased region" description="Basic residues" evidence="10">
    <location>
        <begin position="596"/>
        <end position="607"/>
    </location>
</feature>
<feature type="compositionally biased region" description="Polar residues" evidence="10">
    <location>
        <begin position="497"/>
        <end position="514"/>
    </location>
</feature>
<feature type="compositionally biased region" description="Basic and acidic residues" evidence="10">
    <location>
        <begin position="459"/>
        <end position="475"/>
    </location>
</feature>
<keyword evidence="12" id="KW-1185">Reference proteome</keyword>
<keyword evidence="4" id="KW-0539">Nucleus</keyword>
<evidence type="ECO:0000256" key="7">
    <source>
        <dbReference type="ARBA" id="ARBA00068530"/>
    </source>
</evidence>
<dbReference type="OrthoDB" id="1939643at2759"/>
<feature type="region of interest" description="Disordered" evidence="10">
    <location>
        <begin position="919"/>
        <end position="952"/>
    </location>
</feature>
<dbReference type="GeneID" id="115461012"/>
<dbReference type="GO" id="GO:0005634">
    <property type="term" value="C:nucleus"/>
    <property type="evidence" value="ECO:0007669"/>
    <property type="project" value="UniProtKB-SubCell"/>
</dbReference>
<evidence type="ECO:0000313" key="14">
    <source>
        <dbReference type="RefSeq" id="XP_030046379.1"/>
    </source>
</evidence>
<evidence type="ECO:0000256" key="1">
    <source>
        <dbReference type="ARBA" id="ARBA00004123"/>
    </source>
</evidence>
<dbReference type="GO" id="GO:0051382">
    <property type="term" value="P:kinetochore assembly"/>
    <property type="evidence" value="ECO:0007669"/>
    <property type="project" value="InterPro"/>
</dbReference>
<dbReference type="RefSeq" id="XP_030046379.1">
    <property type="nucleotide sequence ID" value="XM_030190519.1"/>
</dbReference>
<dbReference type="GO" id="GO:0051455">
    <property type="term" value="P:spindle attachment to meiosis I kinetochore"/>
    <property type="evidence" value="ECO:0007669"/>
    <property type="project" value="TreeGrafter"/>
</dbReference>
<evidence type="ECO:0000256" key="2">
    <source>
        <dbReference type="ARBA" id="ARBA00010291"/>
    </source>
</evidence>
<feature type="region of interest" description="Disordered" evidence="10">
    <location>
        <begin position="213"/>
        <end position="237"/>
    </location>
</feature>
<dbReference type="Gene3D" id="2.60.120.10">
    <property type="entry name" value="Jelly Rolls"/>
    <property type="match status" value="1"/>
</dbReference>
<dbReference type="PANTHER" id="PTHR16684">
    <property type="entry name" value="CENTROMERE PROTEIN C"/>
    <property type="match status" value="1"/>
</dbReference>
<dbReference type="PANTHER" id="PTHR16684:SF11">
    <property type="entry name" value="CENTROMERE PROTEIN C"/>
    <property type="match status" value="1"/>
</dbReference>
<dbReference type="RefSeq" id="XP_030046378.1">
    <property type="nucleotide sequence ID" value="XM_030190518.1"/>
</dbReference>
<dbReference type="AlphaFoldDB" id="A0A6P7X1M6"/>
<organism evidence="12 13">
    <name type="scientific">Microcaecilia unicolor</name>
    <dbReference type="NCBI Taxonomy" id="1415580"/>
    <lineage>
        <taxon>Eukaryota</taxon>
        <taxon>Metazoa</taxon>
        <taxon>Chordata</taxon>
        <taxon>Craniata</taxon>
        <taxon>Vertebrata</taxon>
        <taxon>Euteleostomi</taxon>
        <taxon>Amphibia</taxon>
        <taxon>Gymnophiona</taxon>
        <taxon>Siphonopidae</taxon>
        <taxon>Microcaecilia</taxon>
    </lineage>
</organism>
<dbReference type="Proteomes" id="UP000515156">
    <property type="component" value="Chromosome 2"/>
</dbReference>
<feature type="compositionally biased region" description="Basic and acidic residues" evidence="10">
    <location>
        <begin position="215"/>
        <end position="237"/>
    </location>
</feature>
<dbReference type="InterPro" id="IPR025974">
    <property type="entry name" value="Mif2/CENP-C_cupin"/>
</dbReference>
<dbReference type="GO" id="GO:0000776">
    <property type="term" value="C:kinetochore"/>
    <property type="evidence" value="ECO:0007669"/>
    <property type="project" value="InterPro"/>
</dbReference>
<feature type="compositionally biased region" description="Polar residues" evidence="10">
    <location>
        <begin position="922"/>
        <end position="931"/>
    </location>
</feature>
<feature type="region of interest" description="Disordered" evidence="10">
    <location>
        <begin position="579"/>
        <end position="609"/>
    </location>
</feature>
<dbReference type="GO" id="GO:0019237">
    <property type="term" value="F:centromeric DNA binding"/>
    <property type="evidence" value="ECO:0007669"/>
    <property type="project" value="InterPro"/>
</dbReference>
<comment type="function">
    <text evidence="5">Component of the CENPA-NAC (nucleosome-associated) complex, a complex that plays a central role in assembly of kinetochore proteins, mitotic progression and chromosome segregation. The CENPA-NAC complex recruits the CENPA-CAD (nucleosome distal) complex and may be involved in incorporation of newly synthesized CENPA into centromeres. CENPC recruits DNA methylation and DNMT3B to both centromeric and pericentromeric satellite repeats and regulates the histone code in these regions.</text>
</comment>
<comment type="subcellular location">
    <subcellularLocation>
        <location evidence="1">Nucleus</location>
    </subcellularLocation>
</comment>
<feature type="compositionally biased region" description="Polar residues" evidence="10">
    <location>
        <begin position="776"/>
        <end position="787"/>
    </location>
</feature>
<evidence type="ECO:0000256" key="10">
    <source>
        <dbReference type="SAM" id="MobiDB-lite"/>
    </source>
</evidence>
<dbReference type="KEGG" id="muo:115461012"/>
<accession>A0A6P7X1M6</accession>
<evidence type="ECO:0000256" key="5">
    <source>
        <dbReference type="ARBA" id="ARBA00053516"/>
    </source>
</evidence>
<evidence type="ECO:0000259" key="11">
    <source>
        <dbReference type="Pfam" id="PF11699"/>
    </source>
</evidence>
<feature type="compositionally biased region" description="Basic and acidic residues" evidence="10">
    <location>
        <begin position="431"/>
        <end position="441"/>
    </location>
</feature>
<comment type="subunit">
    <text evidence="6">Oligomer. Component of the CENPA-NAC complex, at least composed of CENPA, CENPC, CENPH, CENPM, CENPN, CENPT and CENPU. The CENPA-NAC complex interacts with the CENPA-CAD complex, composed of CENPI, CENPK, CENPL, CENPO, CENPP, CENPQ, CENPR and CENPS. Binds to DAXX. Interacts with DNMT3B. Interacts directly with CENPA. Identified in a centromere complex containing histones H2A, H2B and H4, and at least CENPA, CENPB, CENPC, CENPT, CENPN, HJURP, SUPT16H, SSRP1 and RSF1. Interacts with MEIKIN.</text>
</comment>
<dbReference type="Pfam" id="PF11699">
    <property type="entry name" value="CENP-C_C"/>
    <property type="match status" value="1"/>
</dbReference>
<protein>
    <recommendedName>
        <fullName evidence="7">Centromere protein C</fullName>
    </recommendedName>
    <alternativeName>
        <fullName evidence="8">Centromere autoantigen C</fullName>
    </alternativeName>
    <alternativeName>
        <fullName evidence="9">Centromere protein C 1</fullName>
    </alternativeName>
</protein>
<evidence type="ECO:0000313" key="12">
    <source>
        <dbReference type="Proteomes" id="UP000515156"/>
    </source>
</evidence>
<dbReference type="CTD" id="1060"/>
<dbReference type="GO" id="GO:0051315">
    <property type="term" value="P:attachment of mitotic spindle microtubules to kinetochore"/>
    <property type="evidence" value="ECO:0007669"/>
    <property type="project" value="TreeGrafter"/>
</dbReference>
<evidence type="ECO:0000256" key="6">
    <source>
        <dbReference type="ARBA" id="ARBA00064952"/>
    </source>
</evidence>
<evidence type="ECO:0000256" key="9">
    <source>
        <dbReference type="ARBA" id="ARBA00083562"/>
    </source>
</evidence>
<dbReference type="InterPro" id="IPR014710">
    <property type="entry name" value="RmlC-like_jellyroll"/>
</dbReference>
<evidence type="ECO:0000256" key="4">
    <source>
        <dbReference type="ARBA" id="ARBA00023242"/>
    </source>
</evidence>
<dbReference type="InterPro" id="IPR028386">
    <property type="entry name" value="CENP-C/Mif2/cnp3"/>
</dbReference>
<dbReference type="FunFam" id="2.60.120.10:FF:000033">
    <property type="entry name" value="Centromere protein C 1"/>
    <property type="match status" value="1"/>
</dbReference>
<comment type="similarity">
    <text evidence="2">Belongs to the CENP-C/MIF2 family.</text>
</comment>
<keyword evidence="3" id="KW-0238">DNA-binding</keyword>
<evidence type="ECO:0000256" key="3">
    <source>
        <dbReference type="ARBA" id="ARBA00023125"/>
    </source>
</evidence>
<feature type="region of interest" description="Disordered" evidence="10">
    <location>
        <begin position="766"/>
        <end position="787"/>
    </location>
</feature>
<feature type="compositionally biased region" description="Low complexity" evidence="10">
    <location>
        <begin position="445"/>
        <end position="456"/>
    </location>
</feature>
<reference evidence="13 14" key="1">
    <citation type="submission" date="2025-04" db="UniProtKB">
        <authorList>
            <consortium name="RefSeq"/>
        </authorList>
    </citation>
    <scope>IDENTIFICATION</scope>
</reference>
<evidence type="ECO:0000256" key="8">
    <source>
        <dbReference type="ARBA" id="ARBA00082151"/>
    </source>
</evidence>
<feature type="region of interest" description="Disordered" evidence="10">
    <location>
        <begin position="1054"/>
        <end position="1074"/>
    </location>
</feature>
<feature type="region of interest" description="Disordered" evidence="10">
    <location>
        <begin position="330"/>
        <end position="368"/>
    </location>
</feature>
<feature type="compositionally biased region" description="Low complexity" evidence="10">
    <location>
        <begin position="517"/>
        <end position="527"/>
    </location>
</feature>
<name>A0A6P7X1M6_9AMPH</name>
<dbReference type="SUPFAM" id="SSF51182">
    <property type="entry name" value="RmlC-like cupins"/>
    <property type="match status" value="1"/>
</dbReference>
<sequence length="1198" mass="133496">MPLKIGKGQFKTDYRPRYCFLDERLPQVELKLKPGQKTLDFIDDYFKDSGTLCDIDLGSAPLHSSTPNTSKLMCGSEQNLVSNEVKSTGQVKSDILPIQPSTGSPKISSGAGWLPASQGKLNKKNAVQGTERCSKISSVDGNEEDDVVGFPILLVEVEEENPPIQSEGKTTKPYKEYPVENSVTHEPSSPTVQLQIRKRLDFSEHATPFNNVAESKTEKQKGSNEHMKTCKSLQKESKKQGFPSVKKVIKSFSPMLHVQSARENQNGYSKEANFLSGEPPQNLEDEFIISEAHSSDFKSWIGIPKKHKQPVTQNRAKNVKLRPAEEKVLHATEQKNSRKLNLKGTPSLVEQSKSQQSSKEIEEKLHIKPVTSQSSATAFCKLARHADDPMKNPLAAESGASAIACEQNCDKSKKQAKAKMTPMEQVKPQQTRKETEEKLHNEIFSNSNCSPSRSSSKLQQKEDGYELRPHLENQKAKKRRKYQDSVDPLSPKRRNVTSHNTEELCSQLQPIKDNTSTEKSVSSVESEPQNSGMEDAVYISRSNRKSNPPSCWWVVSHSESKVEVPQSKYSQQLSKQSLKKISKTTNKDKHISATKQKSKTLKAHRKQPRLEETTGIVEVSSSKANGVNLSGSLSLRGQNKVVGVDDKINTPEMFSCVSNTSPSPTEEKSVRKQKIPHMAEQKPEKRKTILKTNNQKWSVPEKHSKSDLASDCENDLTLSHLTEKRTRRVSLQHMSSLNDGNVPLSYTFRQSLASFRNAYDKTPVTVKRTSERQTKSDATTKANSCKSQRTPVKSSGCIVNDNSPLQAQLRASMARGIIDSNPEKVIGNCTKESEHDVKQRMEVIQKGIDHPTSPLNVTWTVAHSRKQCVEVLQEGIDCCTSPLNVNSSISNDELSYSLTPECTPSDAEVPSKNITDACVASSPVQPTSQTSLDEHLSNKSDSGPVVARTRRHRPVDAKLVLKEYQSTSDSDSEDLETKRKQLLSKQFVLPSNTPNVRRSKRTRVKPLEYWRGERVNYIQRPSGGFVVNGIIPAKKLIHKKISKQKNVIEKPAGHNTSENVYDVPVSSPSEPATVMDPVTEETTSIVCVKTAESCPFHCPADLIAVSKCFNLPTFSSGTLILGPLVEKTLQFVCLDTIVYYIVRGRLLVTLHCTNYKLKSGDHFYIPPGNMYNIRNLLNEDSVLVYTQIKGEPFLPENS</sequence>